<name>A0A6G1HSZ6_9PEZI</name>
<evidence type="ECO:0000256" key="1">
    <source>
        <dbReference type="SAM" id="MobiDB-lite"/>
    </source>
</evidence>
<keyword evidence="3" id="KW-1185">Reference proteome</keyword>
<proteinExistence type="predicted"/>
<feature type="compositionally biased region" description="Low complexity" evidence="1">
    <location>
        <begin position="10"/>
        <end position="29"/>
    </location>
</feature>
<dbReference type="InterPro" id="IPR007902">
    <property type="entry name" value="Chl4/mis15/CENP-N"/>
</dbReference>
<protein>
    <submittedName>
        <fullName evidence="2">Uncharacterized protein</fullName>
    </submittedName>
</protein>
<dbReference type="AlphaFoldDB" id="A0A6G1HSZ6"/>
<evidence type="ECO:0000313" key="2">
    <source>
        <dbReference type="EMBL" id="KAF2398986.1"/>
    </source>
</evidence>
<organism evidence="2 3">
    <name type="scientific">Trichodelitschia bisporula</name>
    <dbReference type="NCBI Taxonomy" id="703511"/>
    <lineage>
        <taxon>Eukaryota</taxon>
        <taxon>Fungi</taxon>
        <taxon>Dikarya</taxon>
        <taxon>Ascomycota</taxon>
        <taxon>Pezizomycotina</taxon>
        <taxon>Dothideomycetes</taxon>
        <taxon>Dothideomycetes incertae sedis</taxon>
        <taxon>Phaeotrichales</taxon>
        <taxon>Phaeotrichaceae</taxon>
        <taxon>Trichodelitschia</taxon>
    </lineage>
</organism>
<dbReference type="Pfam" id="PF05238">
    <property type="entry name" value="CENP-N"/>
    <property type="match status" value="1"/>
</dbReference>
<dbReference type="OrthoDB" id="6585699at2759"/>
<feature type="region of interest" description="Disordered" evidence="1">
    <location>
        <begin position="1"/>
        <end position="29"/>
    </location>
</feature>
<accession>A0A6G1HSZ6</accession>
<dbReference type="GO" id="GO:0007059">
    <property type="term" value="P:chromosome segregation"/>
    <property type="evidence" value="ECO:0007669"/>
    <property type="project" value="InterPro"/>
</dbReference>
<reference evidence="2" key="1">
    <citation type="journal article" date="2020" name="Stud. Mycol.">
        <title>101 Dothideomycetes genomes: a test case for predicting lifestyles and emergence of pathogens.</title>
        <authorList>
            <person name="Haridas S."/>
            <person name="Albert R."/>
            <person name="Binder M."/>
            <person name="Bloem J."/>
            <person name="Labutti K."/>
            <person name="Salamov A."/>
            <person name="Andreopoulos B."/>
            <person name="Baker S."/>
            <person name="Barry K."/>
            <person name="Bills G."/>
            <person name="Bluhm B."/>
            <person name="Cannon C."/>
            <person name="Castanera R."/>
            <person name="Culley D."/>
            <person name="Daum C."/>
            <person name="Ezra D."/>
            <person name="Gonzalez J."/>
            <person name="Henrissat B."/>
            <person name="Kuo A."/>
            <person name="Liang C."/>
            <person name="Lipzen A."/>
            <person name="Lutzoni F."/>
            <person name="Magnuson J."/>
            <person name="Mondo S."/>
            <person name="Nolan M."/>
            <person name="Ohm R."/>
            <person name="Pangilinan J."/>
            <person name="Park H.-J."/>
            <person name="Ramirez L."/>
            <person name="Alfaro M."/>
            <person name="Sun H."/>
            <person name="Tritt A."/>
            <person name="Yoshinaga Y."/>
            <person name="Zwiers L.-H."/>
            <person name="Turgeon B."/>
            <person name="Goodwin S."/>
            <person name="Spatafora J."/>
            <person name="Crous P."/>
            <person name="Grigoriev I."/>
        </authorList>
    </citation>
    <scope>NUCLEOTIDE SEQUENCE</scope>
    <source>
        <strain evidence="2">CBS 262.69</strain>
    </source>
</reference>
<sequence>MPPPPPRPKAIPTTAPLSPSLRLPSSSPHVQKNLARLSRASLLALCAEWCSEANFPSCGPYLQPSDEDDEDDEAPYPAAASIEELHDLYKEELPTQRGTKRALLERVLESDWRHGISLRQLAMADAQWVADHADGGNHTVLNPSPPRPKNYPRRLPPRHALRLLRFTNGFLDCLRRGCGGECKGEYEGGWGAGPNVAGGWARYAGEKEKGDALDFKAGGGEEGWEEDEEDEDRIKTGTLKRLGLPASAPERKRLKKVAEGRFGPYGVPGDGKGVERFDVRIKDGFDGHDSGDAFEPSVRWSPARPGREIGKRSCGAPQLRGKATVITTTLHT</sequence>
<feature type="region of interest" description="Disordered" evidence="1">
    <location>
        <begin position="288"/>
        <end position="316"/>
    </location>
</feature>
<dbReference type="EMBL" id="ML996698">
    <property type="protein sequence ID" value="KAF2398986.1"/>
    <property type="molecule type" value="Genomic_DNA"/>
</dbReference>
<evidence type="ECO:0000313" key="3">
    <source>
        <dbReference type="Proteomes" id="UP000799640"/>
    </source>
</evidence>
<feature type="region of interest" description="Disordered" evidence="1">
    <location>
        <begin position="135"/>
        <end position="154"/>
    </location>
</feature>
<dbReference type="GO" id="GO:0034080">
    <property type="term" value="P:CENP-A containing chromatin assembly"/>
    <property type="evidence" value="ECO:0007669"/>
    <property type="project" value="InterPro"/>
</dbReference>
<gene>
    <name evidence="2" type="ORF">EJ06DRAFT_522581</name>
</gene>
<dbReference type="Proteomes" id="UP000799640">
    <property type="component" value="Unassembled WGS sequence"/>
</dbReference>